<dbReference type="RefSeq" id="WP_073135819.1">
    <property type="nucleotide sequence ID" value="NZ_FQZF01000016.1"/>
</dbReference>
<accession>A0A1M6KAZ3</accession>
<dbReference type="STRING" id="198092.SAMN02745194_02833"/>
<dbReference type="EMBL" id="FQZF01000016">
    <property type="protein sequence ID" value="SHJ56116.1"/>
    <property type="molecule type" value="Genomic_DNA"/>
</dbReference>
<feature type="chain" id="PRO_5012002707" evidence="1">
    <location>
        <begin position="20"/>
        <end position="198"/>
    </location>
</feature>
<dbReference type="OrthoDB" id="2237472at2"/>
<evidence type="ECO:0000256" key="1">
    <source>
        <dbReference type="SAM" id="SignalP"/>
    </source>
</evidence>
<dbReference type="SUPFAM" id="SSF53254">
    <property type="entry name" value="Phosphoglycerate mutase-like"/>
    <property type="match status" value="1"/>
</dbReference>
<dbReference type="InterPro" id="IPR013078">
    <property type="entry name" value="His_Pase_superF_clade-1"/>
</dbReference>
<gene>
    <name evidence="2" type="ORF">SAMN02745194_02833</name>
</gene>
<protein>
    <submittedName>
        <fullName evidence="2">Phosphohistidine phosphatase SixA</fullName>
    </submittedName>
</protein>
<proteinExistence type="predicted"/>
<name>A0A1M6KAZ3_9PROT</name>
<dbReference type="Proteomes" id="UP000184387">
    <property type="component" value="Unassembled WGS sequence"/>
</dbReference>
<keyword evidence="3" id="KW-1185">Reference proteome</keyword>
<feature type="signal peptide" evidence="1">
    <location>
        <begin position="1"/>
        <end position="19"/>
    </location>
</feature>
<sequence>MRRRSLLLLMAATPAAAQAPALLRPDEALPLLRAGGLNLYMRHATTDRSQADTGRLEDRAGQRNLSRAGEAMARALGAAFRRLGIPVREVLTSEVFRAQDTARLAFGEAGIHPALIADDYTRGDARQDAAEVSRLLAQPARGGNRVLVGHIVPLGMILGRSLAQAEFPEGSLALFRPEDGRWRFLGIVRAEALIEAAR</sequence>
<dbReference type="AlphaFoldDB" id="A0A1M6KAZ3"/>
<reference evidence="2 3" key="1">
    <citation type="submission" date="2016-11" db="EMBL/GenBank/DDBJ databases">
        <authorList>
            <person name="Jaros S."/>
            <person name="Januszkiewicz K."/>
            <person name="Wedrychowicz H."/>
        </authorList>
    </citation>
    <scope>NUCLEOTIDE SEQUENCE [LARGE SCALE GENOMIC DNA]</scope>
    <source>
        <strain evidence="2 3">DSM 14916</strain>
    </source>
</reference>
<dbReference type="Pfam" id="PF00300">
    <property type="entry name" value="His_Phos_1"/>
    <property type="match status" value="1"/>
</dbReference>
<evidence type="ECO:0000313" key="2">
    <source>
        <dbReference type="EMBL" id="SHJ56116.1"/>
    </source>
</evidence>
<dbReference type="InterPro" id="IPR029033">
    <property type="entry name" value="His_PPase_superfam"/>
</dbReference>
<dbReference type="Gene3D" id="3.40.50.1240">
    <property type="entry name" value="Phosphoglycerate mutase-like"/>
    <property type="match status" value="1"/>
</dbReference>
<evidence type="ECO:0000313" key="3">
    <source>
        <dbReference type="Proteomes" id="UP000184387"/>
    </source>
</evidence>
<dbReference type="CDD" id="cd07040">
    <property type="entry name" value="HP"/>
    <property type="match status" value="1"/>
</dbReference>
<keyword evidence="1" id="KW-0732">Signal</keyword>
<organism evidence="2 3">
    <name type="scientific">Muricoccus roseus</name>
    <dbReference type="NCBI Taxonomy" id="198092"/>
    <lineage>
        <taxon>Bacteria</taxon>
        <taxon>Pseudomonadati</taxon>
        <taxon>Pseudomonadota</taxon>
        <taxon>Alphaproteobacteria</taxon>
        <taxon>Acetobacterales</taxon>
        <taxon>Roseomonadaceae</taxon>
        <taxon>Muricoccus</taxon>
    </lineage>
</organism>